<protein>
    <submittedName>
        <fullName evidence="1">Uncharacterized protein</fullName>
    </submittedName>
</protein>
<dbReference type="Proteomes" id="UP000823613">
    <property type="component" value="Unassembled WGS sequence"/>
</dbReference>
<organism evidence="1 2">
    <name type="scientific">Candidatus Onthovivens merdipullorum</name>
    <dbReference type="NCBI Taxonomy" id="2840889"/>
    <lineage>
        <taxon>Bacteria</taxon>
        <taxon>Bacillati</taxon>
        <taxon>Bacillota</taxon>
        <taxon>Bacilli</taxon>
        <taxon>Bacillales</taxon>
        <taxon>Candidatus Onthovivens</taxon>
    </lineage>
</organism>
<evidence type="ECO:0000313" key="2">
    <source>
        <dbReference type="Proteomes" id="UP000823613"/>
    </source>
</evidence>
<sequence>MAKEFNLKDFLNKYIKNKTVTVSEIQAEYSIGFLPAINLLKEIQEKGLGQFKSNLNKFYFDEEKVREFLDKPEPITLTEQDIKDLVSIVKYIKKRHSKLMEKLLKM</sequence>
<reference evidence="1" key="2">
    <citation type="journal article" date="2021" name="PeerJ">
        <title>Extensive microbial diversity within the chicken gut microbiome revealed by metagenomics and culture.</title>
        <authorList>
            <person name="Gilroy R."/>
            <person name="Ravi A."/>
            <person name="Getino M."/>
            <person name="Pursley I."/>
            <person name="Horton D.L."/>
            <person name="Alikhan N.F."/>
            <person name="Baker D."/>
            <person name="Gharbi K."/>
            <person name="Hall N."/>
            <person name="Watson M."/>
            <person name="Adriaenssens E.M."/>
            <person name="Foster-Nyarko E."/>
            <person name="Jarju S."/>
            <person name="Secka A."/>
            <person name="Antonio M."/>
            <person name="Oren A."/>
            <person name="Chaudhuri R.R."/>
            <person name="La Ragione R."/>
            <person name="Hildebrand F."/>
            <person name="Pallen M.J."/>
        </authorList>
    </citation>
    <scope>NUCLEOTIDE SEQUENCE</scope>
    <source>
        <strain evidence="1">11159</strain>
    </source>
</reference>
<accession>A0A9D9DLF9</accession>
<reference evidence="1" key="1">
    <citation type="submission" date="2020-10" db="EMBL/GenBank/DDBJ databases">
        <authorList>
            <person name="Gilroy R."/>
        </authorList>
    </citation>
    <scope>NUCLEOTIDE SEQUENCE</scope>
    <source>
        <strain evidence="1">11159</strain>
    </source>
</reference>
<dbReference type="AlphaFoldDB" id="A0A9D9DLF9"/>
<evidence type="ECO:0000313" key="1">
    <source>
        <dbReference type="EMBL" id="MBO8427214.1"/>
    </source>
</evidence>
<name>A0A9D9DLF9_9BACL</name>
<dbReference type="EMBL" id="JADIMY010000028">
    <property type="protein sequence ID" value="MBO8427214.1"/>
    <property type="molecule type" value="Genomic_DNA"/>
</dbReference>
<comment type="caution">
    <text evidence="1">The sequence shown here is derived from an EMBL/GenBank/DDBJ whole genome shotgun (WGS) entry which is preliminary data.</text>
</comment>
<gene>
    <name evidence="1" type="ORF">IAC58_01480</name>
</gene>
<proteinExistence type="predicted"/>